<keyword evidence="2" id="KW-0472">Membrane</keyword>
<organism evidence="4 5">
    <name type="scientific">Marinobacter suaedae</name>
    <dbReference type="NCBI Taxonomy" id="3057675"/>
    <lineage>
        <taxon>Bacteria</taxon>
        <taxon>Pseudomonadati</taxon>
        <taxon>Pseudomonadota</taxon>
        <taxon>Gammaproteobacteria</taxon>
        <taxon>Pseudomonadales</taxon>
        <taxon>Marinobacteraceae</taxon>
        <taxon>Marinobacter</taxon>
    </lineage>
</organism>
<dbReference type="RefSeq" id="WP_302909227.1">
    <property type="nucleotide sequence ID" value="NZ_JAUMIS010000001.1"/>
</dbReference>
<feature type="domain" description="PAS" evidence="3">
    <location>
        <begin position="237"/>
        <end position="289"/>
    </location>
</feature>
<dbReference type="SMART" id="SM00091">
    <property type="entry name" value="PAS"/>
    <property type="match status" value="1"/>
</dbReference>
<dbReference type="PROSITE" id="PS50112">
    <property type="entry name" value="PAS"/>
    <property type="match status" value="1"/>
</dbReference>
<proteinExistence type="predicted"/>
<dbReference type="NCBIfam" id="TIGR00229">
    <property type="entry name" value="sensory_box"/>
    <property type="match status" value="1"/>
</dbReference>
<reference evidence="4" key="1">
    <citation type="submission" date="2023-07" db="EMBL/GenBank/DDBJ databases">
        <title>Marinobacter sp. chi1 genome sequencing and assembly.</title>
        <authorList>
            <person name="Park S."/>
        </authorList>
    </citation>
    <scope>NUCLEOTIDE SEQUENCE</scope>
    <source>
        <strain evidence="4">Chi1</strain>
    </source>
</reference>
<keyword evidence="2" id="KW-1133">Transmembrane helix</keyword>
<dbReference type="Pfam" id="PF08448">
    <property type="entry name" value="PAS_4"/>
    <property type="match status" value="1"/>
</dbReference>
<evidence type="ECO:0000259" key="3">
    <source>
        <dbReference type="PROSITE" id="PS50112"/>
    </source>
</evidence>
<evidence type="ECO:0000256" key="2">
    <source>
        <dbReference type="SAM" id="Phobius"/>
    </source>
</evidence>
<evidence type="ECO:0000313" key="5">
    <source>
        <dbReference type="Proteomes" id="UP001168640"/>
    </source>
</evidence>
<sequence>MERTNGSPPPPGKTSPGLWVPLVILLAGLATTTLTAHLEAERARSQAESRYQAQHQMLVNLVRAQQWEKTNSNDGEAGQSNDWLRPVIHQALPENMGVRVDTLARHTKQPLLHIRAGTPVDASRTLRSEIRSGDNNWMLTTLPAEPFLEGDATQAATRIWANGLLITLVGVVLSLWLCRRLKLATSLGYKLREQTRHSDQQINNLQTEKNILRQALNDSELRSRDLVALSGGMICELDEQGTIGFASPQTAELIGEAPSDLIGTPFEQLVETTGQENFRLALASARSDHAVERVDVSLRHKGTETSIPVTLRILALQDPLHGLAGFRISASPTQGH</sequence>
<dbReference type="CDD" id="cd00130">
    <property type="entry name" value="PAS"/>
    <property type="match status" value="1"/>
</dbReference>
<dbReference type="Gene3D" id="3.30.450.20">
    <property type="entry name" value="PAS domain"/>
    <property type="match status" value="1"/>
</dbReference>
<keyword evidence="1" id="KW-0418">Kinase</keyword>
<feature type="transmembrane region" description="Helical" evidence="2">
    <location>
        <begin position="18"/>
        <end position="38"/>
    </location>
</feature>
<comment type="caution">
    <text evidence="4">The sequence shown here is derived from an EMBL/GenBank/DDBJ whole genome shotgun (WGS) entry which is preliminary data.</text>
</comment>
<gene>
    <name evidence="4" type="ORF">QVZ43_05995</name>
</gene>
<evidence type="ECO:0000313" key="4">
    <source>
        <dbReference type="EMBL" id="MDO3721267.1"/>
    </source>
</evidence>
<keyword evidence="2" id="KW-0812">Transmembrane</keyword>
<name>A0ABT8VZ71_9GAMM</name>
<dbReference type="InterPro" id="IPR035965">
    <property type="entry name" value="PAS-like_dom_sf"/>
</dbReference>
<dbReference type="Proteomes" id="UP001168640">
    <property type="component" value="Unassembled WGS sequence"/>
</dbReference>
<dbReference type="EMBL" id="JAUMIS010000001">
    <property type="protein sequence ID" value="MDO3721267.1"/>
    <property type="molecule type" value="Genomic_DNA"/>
</dbReference>
<dbReference type="InterPro" id="IPR013656">
    <property type="entry name" value="PAS_4"/>
</dbReference>
<feature type="transmembrane region" description="Helical" evidence="2">
    <location>
        <begin position="159"/>
        <end position="177"/>
    </location>
</feature>
<dbReference type="InterPro" id="IPR000014">
    <property type="entry name" value="PAS"/>
</dbReference>
<keyword evidence="1" id="KW-0808">Transferase</keyword>
<accession>A0ABT8VZ71</accession>
<dbReference type="SUPFAM" id="SSF55785">
    <property type="entry name" value="PYP-like sensor domain (PAS domain)"/>
    <property type="match status" value="1"/>
</dbReference>
<protein>
    <submittedName>
        <fullName evidence="4">PAS domain-containing protein</fullName>
    </submittedName>
</protein>
<keyword evidence="5" id="KW-1185">Reference proteome</keyword>
<evidence type="ECO:0000256" key="1">
    <source>
        <dbReference type="ARBA" id="ARBA00022777"/>
    </source>
</evidence>